<evidence type="ECO:0000313" key="1">
    <source>
        <dbReference type="EMBL" id="MCI52515.1"/>
    </source>
</evidence>
<accession>A0A392SWT1</accession>
<dbReference type="AlphaFoldDB" id="A0A392SWT1"/>
<proteinExistence type="predicted"/>
<comment type="caution">
    <text evidence="1">The sequence shown here is derived from an EMBL/GenBank/DDBJ whole genome shotgun (WGS) entry which is preliminary data.</text>
</comment>
<reference evidence="1 2" key="1">
    <citation type="journal article" date="2018" name="Front. Plant Sci.">
        <title>Red Clover (Trifolium pratense) and Zigzag Clover (T. medium) - A Picture of Genomic Similarities and Differences.</title>
        <authorList>
            <person name="Dluhosova J."/>
            <person name="Istvanek J."/>
            <person name="Nedelnik J."/>
            <person name="Repkova J."/>
        </authorList>
    </citation>
    <scope>NUCLEOTIDE SEQUENCE [LARGE SCALE GENOMIC DNA]</scope>
    <source>
        <strain evidence="2">cv. 10/8</strain>
        <tissue evidence="1">Leaf</tissue>
    </source>
</reference>
<feature type="non-terminal residue" evidence="1">
    <location>
        <position position="98"/>
    </location>
</feature>
<organism evidence="1 2">
    <name type="scientific">Trifolium medium</name>
    <dbReference type="NCBI Taxonomy" id="97028"/>
    <lineage>
        <taxon>Eukaryota</taxon>
        <taxon>Viridiplantae</taxon>
        <taxon>Streptophyta</taxon>
        <taxon>Embryophyta</taxon>
        <taxon>Tracheophyta</taxon>
        <taxon>Spermatophyta</taxon>
        <taxon>Magnoliopsida</taxon>
        <taxon>eudicotyledons</taxon>
        <taxon>Gunneridae</taxon>
        <taxon>Pentapetalae</taxon>
        <taxon>rosids</taxon>
        <taxon>fabids</taxon>
        <taxon>Fabales</taxon>
        <taxon>Fabaceae</taxon>
        <taxon>Papilionoideae</taxon>
        <taxon>50 kb inversion clade</taxon>
        <taxon>NPAAA clade</taxon>
        <taxon>Hologalegina</taxon>
        <taxon>IRL clade</taxon>
        <taxon>Trifolieae</taxon>
        <taxon>Trifolium</taxon>
    </lineage>
</organism>
<name>A0A392SWT1_9FABA</name>
<protein>
    <submittedName>
        <fullName evidence="1">Retrovirus-related pol polyprotein from transposon TNT 1-94</fullName>
    </submittedName>
</protein>
<feature type="non-terminal residue" evidence="1">
    <location>
        <position position="1"/>
    </location>
</feature>
<dbReference type="EMBL" id="LXQA010448373">
    <property type="protein sequence ID" value="MCI52515.1"/>
    <property type="molecule type" value="Genomic_DNA"/>
</dbReference>
<keyword evidence="2" id="KW-1185">Reference proteome</keyword>
<evidence type="ECO:0000313" key="2">
    <source>
        <dbReference type="Proteomes" id="UP000265520"/>
    </source>
</evidence>
<sequence>SLIAVGDVVSEQEQVDAILEGLPEDFNSFVMMVYSRFETPTVEDVEALLLLQDVQFEKFRQELANPSVSANIAHTEVQSNDPILDIEAQESGTEHYTA</sequence>
<dbReference type="Proteomes" id="UP000265520">
    <property type="component" value="Unassembled WGS sequence"/>
</dbReference>